<dbReference type="EMBL" id="JAGGKQ010000009">
    <property type="protein sequence ID" value="MBP1922535.1"/>
    <property type="molecule type" value="Genomic_DNA"/>
</dbReference>
<keyword evidence="4" id="KW-1185">Reference proteome</keyword>
<feature type="transmembrane region" description="Helical" evidence="2">
    <location>
        <begin position="196"/>
        <end position="219"/>
    </location>
</feature>
<dbReference type="Proteomes" id="UP000823588">
    <property type="component" value="Unassembled WGS sequence"/>
</dbReference>
<keyword evidence="2" id="KW-1133">Transmembrane helix</keyword>
<keyword evidence="2" id="KW-0472">Membrane</keyword>
<protein>
    <submittedName>
        <fullName evidence="3">Uncharacterized protein</fullName>
    </submittedName>
</protein>
<evidence type="ECO:0000313" key="4">
    <source>
        <dbReference type="Proteomes" id="UP000823588"/>
    </source>
</evidence>
<name>A0A8T4GHM6_9EURY</name>
<comment type="caution">
    <text evidence="3">The sequence shown here is derived from an EMBL/GenBank/DDBJ whole genome shotgun (WGS) entry which is preliminary data.</text>
</comment>
<evidence type="ECO:0000256" key="1">
    <source>
        <dbReference type="SAM" id="MobiDB-lite"/>
    </source>
</evidence>
<accession>A0A8T4GHM6</accession>
<organism evidence="3 4">
    <name type="scientific">Halorubrum alkaliphilum</name>
    <dbReference type="NCBI Taxonomy" id="261290"/>
    <lineage>
        <taxon>Archaea</taxon>
        <taxon>Methanobacteriati</taxon>
        <taxon>Methanobacteriota</taxon>
        <taxon>Stenosarchaea group</taxon>
        <taxon>Halobacteria</taxon>
        <taxon>Halobacteriales</taxon>
        <taxon>Haloferacaceae</taxon>
        <taxon>Halorubrum</taxon>
    </lineage>
</organism>
<feature type="transmembrane region" description="Helical" evidence="2">
    <location>
        <begin position="225"/>
        <end position="248"/>
    </location>
</feature>
<gene>
    <name evidence="3" type="ORF">J2751_001545</name>
</gene>
<keyword evidence="2" id="KW-0812">Transmembrane</keyword>
<proteinExistence type="predicted"/>
<sequence length="249" mass="27170">MVGVGDRVDTHDGEQPPVRSVERDEETRTRETEVPLAFPERDPDSLSDTTELYLMRRHAADDGSVTVQVLSWERDDDIVRVEYSLPTGARQRDRYRWPTPGRYEESDFIGLVRRLGYAPGAAEHIAGEFARARHENGRWRIVTGRETWGGRAPRTEETGGPSDATATDSVRLTSRFAPSFMPAVRARLEDIDPMDLGTVSVLLVFLSVVLPAAAAVVAGGLTATIAALGALLFGGAVVSLWLSIVIAAT</sequence>
<evidence type="ECO:0000313" key="3">
    <source>
        <dbReference type="EMBL" id="MBP1922535.1"/>
    </source>
</evidence>
<dbReference type="OrthoDB" id="330028at2157"/>
<evidence type="ECO:0000256" key="2">
    <source>
        <dbReference type="SAM" id="Phobius"/>
    </source>
</evidence>
<dbReference type="AlphaFoldDB" id="A0A8T4GHM6"/>
<feature type="compositionally biased region" description="Basic and acidic residues" evidence="1">
    <location>
        <begin position="1"/>
        <end position="44"/>
    </location>
</feature>
<dbReference type="RefSeq" id="WP_209484776.1">
    <property type="nucleotide sequence ID" value="NZ_JAGGKQ010000009.1"/>
</dbReference>
<reference evidence="3" key="1">
    <citation type="submission" date="2021-03" db="EMBL/GenBank/DDBJ databases">
        <title>Genomic Encyclopedia of Type Strains, Phase IV (KMG-IV): sequencing the most valuable type-strain genomes for metagenomic binning, comparative biology and taxonomic classification.</title>
        <authorList>
            <person name="Goeker M."/>
        </authorList>
    </citation>
    <scope>NUCLEOTIDE SEQUENCE</scope>
    <source>
        <strain evidence="3">DSM 23564</strain>
    </source>
</reference>
<feature type="region of interest" description="Disordered" evidence="1">
    <location>
        <begin position="1"/>
        <end position="45"/>
    </location>
</feature>